<accession>A0A7C8I5I1</accession>
<reference evidence="4 5" key="1">
    <citation type="submission" date="2020-01" db="EMBL/GenBank/DDBJ databases">
        <authorList>
            <consortium name="DOE Joint Genome Institute"/>
            <person name="Haridas S."/>
            <person name="Albert R."/>
            <person name="Binder M."/>
            <person name="Bloem J."/>
            <person name="Labutti K."/>
            <person name="Salamov A."/>
            <person name="Andreopoulos B."/>
            <person name="Baker S.E."/>
            <person name="Barry K."/>
            <person name="Bills G."/>
            <person name="Bluhm B.H."/>
            <person name="Cannon C."/>
            <person name="Castanera R."/>
            <person name="Culley D.E."/>
            <person name="Daum C."/>
            <person name="Ezra D."/>
            <person name="Gonzalez J.B."/>
            <person name="Henrissat B."/>
            <person name="Kuo A."/>
            <person name="Liang C."/>
            <person name="Lipzen A."/>
            <person name="Lutzoni F."/>
            <person name="Magnuson J."/>
            <person name="Mondo S."/>
            <person name="Nolan M."/>
            <person name="Ohm R."/>
            <person name="Pangilinan J."/>
            <person name="Park H.-J.H."/>
            <person name="Ramirez L."/>
            <person name="Alfaro M."/>
            <person name="Sun H."/>
            <person name="Tritt A."/>
            <person name="Yoshinaga Y."/>
            <person name="Zwiers L.-H.L."/>
            <person name="Turgeon B.G."/>
            <person name="Goodwin S.B."/>
            <person name="Spatafora J.W."/>
            <person name="Crous P.W."/>
            <person name="Grigoriev I.V."/>
        </authorList>
    </citation>
    <scope>NUCLEOTIDE SEQUENCE [LARGE SCALE GENOMIC DNA]</scope>
    <source>
        <strain evidence="4 5">CBS 611.86</strain>
    </source>
</reference>
<protein>
    <recommendedName>
        <fullName evidence="3">HMG box domain-containing protein</fullName>
    </recommendedName>
</protein>
<evidence type="ECO:0000259" key="3">
    <source>
        <dbReference type="PROSITE" id="PS50118"/>
    </source>
</evidence>
<dbReference type="OrthoDB" id="5550281at2759"/>
<dbReference type="GO" id="GO:0005634">
    <property type="term" value="C:nucleus"/>
    <property type="evidence" value="ECO:0007669"/>
    <property type="project" value="UniProtKB-UniRule"/>
</dbReference>
<keyword evidence="1" id="KW-0238">DNA-binding</keyword>
<name>A0A7C8I5I1_9PLEO</name>
<evidence type="ECO:0000256" key="1">
    <source>
        <dbReference type="PROSITE-ProRule" id="PRU00267"/>
    </source>
</evidence>
<dbReference type="PROSITE" id="PS50118">
    <property type="entry name" value="HMG_BOX_2"/>
    <property type="match status" value="1"/>
</dbReference>
<feature type="compositionally biased region" description="Low complexity" evidence="2">
    <location>
        <begin position="269"/>
        <end position="284"/>
    </location>
</feature>
<comment type="caution">
    <text evidence="4">The sequence shown here is derived from an EMBL/GenBank/DDBJ whole genome shotgun (WGS) entry which is preliminary data.</text>
</comment>
<sequence>MAKKSDTPGAGPQAEMMVSVDQFVKTRDSVIVSLSNLQEGLAHVQSGLNELLRAYMHHTSSILEGGQGTLDNVQLPPNIAATAHAALEAATNATQTVSQAVTVSAPAATPAPSATAAAAAATAAGAGAPPEKKKRKRNDKKKERDPNAPKRPLTAAFLYAQQARPYIKHDLEAQLGPDDKLEPNAVNLEVNKRWNEMAEEGKEKWRVSYRESMEKFKVEWAAYQQTLGVTGAEVAVTHDDEEGSDEAEAGALDSDAESDDDEEVPAPTPVAKTPAPPAANTKTPRANKRQKMTETPAMNGSHPPVLIAPASFAQTTVPIPLPASRQATQAPAPNSNVEVATPATTKKDRKKKLAANAQPVPIAPASAKEPTPDDTKKKTKSGRTTRNTEAEEEAPVAEKPAAKKRDRSKRKTDSTAP</sequence>
<feature type="region of interest" description="Disordered" evidence="2">
    <location>
        <begin position="239"/>
        <end position="305"/>
    </location>
</feature>
<organism evidence="4 5">
    <name type="scientific">Massariosphaeria phaeospora</name>
    <dbReference type="NCBI Taxonomy" id="100035"/>
    <lineage>
        <taxon>Eukaryota</taxon>
        <taxon>Fungi</taxon>
        <taxon>Dikarya</taxon>
        <taxon>Ascomycota</taxon>
        <taxon>Pezizomycotina</taxon>
        <taxon>Dothideomycetes</taxon>
        <taxon>Pleosporomycetidae</taxon>
        <taxon>Pleosporales</taxon>
        <taxon>Pleosporales incertae sedis</taxon>
        <taxon>Massariosphaeria</taxon>
    </lineage>
</organism>
<feature type="compositionally biased region" description="Polar residues" evidence="2">
    <location>
        <begin position="325"/>
        <end position="344"/>
    </location>
</feature>
<dbReference type="Gene3D" id="1.10.30.10">
    <property type="entry name" value="High mobility group box domain"/>
    <property type="match status" value="1"/>
</dbReference>
<feature type="DNA-binding region" description="HMG box" evidence="1">
    <location>
        <begin position="149"/>
        <end position="224"/>
    </location>
</feature>
<keyword evidence="5" id="KW-1185">Reference proteome</keyword>
<dbReference type="GO" id="GO:0003677">
    <property type="term" value="F:DNA binding"/>
    <property type="evidence" value="ECO:0007669"/>
    <property type="project" value="UniProtKB-UniRule"/>
</dbReference>
<feature type="compositionally biased region" description="Acidic residues" evidence="2">
    <location>
        <begin position="239"/>
        <end position="264"/>
    </location>
</feature>
<dbReference type="SUPFAM" id="SSF47095">
    <property type="entry name" value="HMG-box"/>
    <property type="match status" value="1"/>
</dbReference>
<dbReference type="InterPro" id="IPR009071">
    <property type="entry name" value="HMG_box_dom"/>
</dbReference>
<evidence type="ECO:0000313" key="4">
    <source>
        <dbReference type="EMBL" id="KAF2868671.1"/>
    </source>
</evidence>
<feature type="region of interest" description="Disordered" evidence="2">
    <location>
        <begin position="119"/>
        <end position="153"/>
    </location>
</feature>
<dbReference type="EMBL" id="JAADJZ010000018">
    <property type="protein sequence ID" value="KAF2868671.1"/>
    <property type="molecule type" value="Genomic_DNA"/>
</dbReference>
<keyword evidence="1" id="KW-0539">Nucleus</keyword>
<proteinExistence type="predicted"/>
<dbReference type="Proteomes" id="UP000481861">
    <property type="component" value="Unassembled WGS sequence"/>
</dbReference>
<gene>
    <name evidence="4" type="ORF">BDV95DRAFT_578990</name>
</gene>
<evidence type="ECO:0000313" key="5">
    <source>
        <dbReference type="Proteomes" id="UP000481861"/>
    </source>
</evidence>
<feature type="region of interest" description="Disordered" evidence="2">
    <location>
        <begin position="318"/>
        <end position="417"/>
    </location>
</feature>
<dbReference type="InterPro" id="IPR036910">
    <property type="entry name" value="HMG_box_dom_sf"/>
</dbReference>
<feature type="compositionally biased region" description="Low complexity" evidence="2">
    <location>
        <begin position="119"/>
        <end position="129"/>
    </location>
</feature>
<feature type="domain" description="HMG box" evidence="3">
    <location>
        <begin position="149"/>
        <end position="224"/>
    </location>
</feature>
<dbReference type="AlphaFoldDB" id="A0A7C8I5I1"/>
<evidence type="ECO:0000256" key="2">
    <source>
        <dbReference type="SAM" id="MobiDB-lite"/>
    </source>
</evidence>